<dbReference type="SUPFAM" id="SSF53098">
    <property type="entry name" value="Ribonuclease H-like"/>
    <property type="match status" value="1"/>
</dbReference>
<reference evidence="5" key="2">
    <citation type="submission" date="2022-01" db="EMBL/GenBank/DDBJ databases">
        <authorList>
            <person name="Yamashiro T."/>
            <person name="Shiraishi A."/>
            <person name="Satake H."/>
            <person name="Nakayama K."/>
        </authorList>
    </citation>
    <scope>NUCLEOTIDE SEQUENCE</scope>
</reference>
<dbReference type="Pfam" id="PF07727">
    <property type="entry name" value="RVT_2"/>
    <property type="match status" value="1"/>
</dbReference>
<feature type="compositionally biased region" description="Basic and acidic residues" evidence="3">
    <location>
        <begin position="105"/>
        <end position="118"/>
    </location>
</feature>
<sequence length="1275" mass="144696">MDLKTKLKTTTKNYLASIQNLDAKFDRLADKQSGRPFGSLPSNTQPNPKGSSSKPYQPPQPRNEHANVVFTRSGKSYDPLINPNNQPNDFETPINFDSDDEDEEPTPKPKSKDPKPVKETLIPKPYKPKIMYPQRLYKEKMEGQYGKFLDVLRNRSRIRIIKWYQSFALRNFNLEDMEFESTNSGTTAKLPILKLVTAKEKKNTKNDVKARSLLLMALPNEHQLTFSQYPDSKSMFAAIEIRFGGNAATKKTQKTLLKQRYENFSASSAESLDSIFNWVQKIVSRLAILVETMSIDELYNNFKIIEQKVKKSVGTSSGAQNLAFMTAPTTSSTNDANTVRPQVSTTSVSDNAVYAFMVENPNGFNVLHQDLEQVHEDDLEAIDLKECRAPRSKEGRFRNQDNTRKQENNEDKSSKAMLVIDGVGFDWSDITKEQVQTNMTLIAFLDSKVNESEFKATTYKRGLATLEDQIITYKKNEVLFSEEIGVLKREVACKVYEINVLKSEFEKVKQEKDGIEFKIKKFDKASKDLDQLPKKLNLSYSGLDEFKEPEFKGYGPENSEQESNVINCDNHQRKGILSRNNYSRVDNKTTHPRVHRNMSPRAVLLKICLTPLNTVRPVNTAHPKSAVHSAKSKSHFSKQAQSTAQRPFYKQTALTRRFVHTTKRHYYTGRPRAVNTARSYTGQVSVVRVKGVNVVKTSGKPQQDDKGFLDSKCSRHMTGTITYFSDFKEFDEESDNRTEFKNKVIDDFCREKGIKREYSVAMTPQQNGVAERRNRTLIEAVRTILGKFDGKSDEGFFVGYSLSSKAFRVYNTRTRRVEENLHIRFLENKPMIEGNGPKWLFDIDSLTQSMNYVPVTAGTISNDSAGTSEEISQDCIVMPIWKDTSYFDSPTKDVENGEPKTADDAQKQVEDSPNNENAKQDKFEDDSSTKDVNAAGQHVNTASPDVNTGSLKLNAVGPSVNTASSNEQDSPKDMFTMEVSHTLEATHIEFFSDEDEPEIEPTSIAKALSDSSWVEAIQEELLQFELQQLAAGSKTRRIVFDYEEVFAPVARIEAIRLFFAYASFMGFLVYQIDVKSAFLYETIKEEVYVTQPPEFKDHDHPDKVYKVVKALYGLHEAPKACLLKDKFQTSSMGELTFFLGLQAQQKEDGIFISQDKYVAEILKKFNYTDVKSASTPVDLEKSLVKNGDADDVDVHLYKYMIRSLMYLTTSRPDIMFAVHVLDFKILHFELVAYTDSDYAGATQDRKSTTGGYLLTKGFDAGRFQYLVSSIGMLNP</sequence>
<feature type="region of interest" description="Disordered" evidence="3">
    <location>
        <begin position="888"/>
        <end position="971"/>
    </location>
</feature>
<dbReference type="Pfam" id="PF25597">
    <property type="entry name" value="SH3_retrovirus"/>
    <property type="match status" value="1"/>
</dbReference>
<feature type="domain" description="Integrase catalytic" evidence="4">
    <location>
        <begin position="734"/>
        <end position="845"/>
    </location>
</feature>
<evidence type="ECO:0000313" key="5">
    <source>
        <dbReference type="EMBL" id="GJT05017.1"/>
    </source>
</evidence>
<evidence type="ECO:0000256" key="1">
    <source>
        <dbReference type="ARBA" id="ARBA00022723"/>
    </source>
</evidence>
<dbReference type="InterPro" id="IPR013103">
    <property type="entry name" value="RVT_2"/>
</dbReference>
<keyword evidence="1" id="KW-0479">Metal-binding</keyword>
<feature type="compositionally biased region" description="Basic and acidic residues" evidence="3">
    <location>
        <begin position="918"/>
        <end position="929"/>
    </location>
</feature>
<evidence type="ECO:0000259" key="4">
    <source>
        <dbReference type="PROSITE" id="PS50994"/>
    </source>
</evidence>
<dbReference type="InterPro" id="IPR012337">
    <property type="entry name" value="RNaseH-like_sf"/>
</dbReference>
<dbReference type="EMBL" id="BQNB010012553">
    <property type="protein sequence ID" value="GJT05017.1"/>
    <property type="molecule type" value="Genomic_DNA"/>
</dbReference>
<evidence type="ECO:0000313" key="6">
    <source>
        <dbReference type="Proteomes" id="UP001151760"/>
    </source>
</evidence>
<dbReference type="PANTHER" id="PTHR42648:SF32">
    <property type="entry name" value="RIBONUCLEASE H-LIKE DOMAIN, GAG-PRE-INTEGRASE DOMAIN PROTEIN-RELATED"/>
    <property type="match status" value="1"/>
</dbReference>
<proteinExistence type="predicted"/>
<dbReference type="InterPro" id="IPR057670">
    <property type="entry name" value="SH3_retrovirus"/>
</dbReference>
<dbReference type="PANTHER" id="PTHR42648">
    <property type="entry name" value="TRANSPOSASE, PUTATIVE-RELATED"/>
    <property type="match status" value="1"/>
</dbReference>
<feature type="compositionally biased region" description="Polar residues" evidence="3">
    <location>
        <begin position="40"/>
        <end position="55"/>
    </location>
</feature>
<dbReference type="InterPro" id="IPR036397">
    <property type="entry name" value="RNaseH_sf"/>
</dbReference>
<organism evidence="5 6">
    <name type="scientific">Tanacetum coccineum</name>
    <dbReference type="NCBI Taxonomy" id="301880"/>
    <lineage>
        <taxon>Eukaryota</taxon>
        <taxon>Viridiplantae</taxon>
        <taxon>Streptophyta</taxon>
        <taxon>Embryophyta</taxon>
        <taxon>Tracheophyta</taxon>
        <taxon>Spermatophyta</taxon>
        <taxon>Magnoliopsida</taxon>
        <taxon>eudicotyledons</taxon>
        <taxon>Gunneridae</taxon>
        <taxon>Pentapetalae</taxon>
        <taxon>asterids</taxon>
        <taxon>campanulids</taxon>
        <taxon>Asterales</taxon>
        <taxon>Asteraceae</taxon>
        <taxon>Asteroideae</taxon>
        <taxon>Anthemideae</taxon>
        <taxon>Anthemidinae</taxon>
        <taxon>Tanacetum</taxon>
    </lineage>
</organism>
<feature type="region of interest" description="Disordered" evidence="3">
    <location>
        <begin position="392"/>
        <end position="413"/>
    </location>
</feature>
<gene>
    <name evidence="5" type="ORF">Tco_0839479</name>
</gene>
<keyword evidence="2" id="KW-0378">Hydrolase</keyword>
<dbReference type="InterPro" id="IPR039537">
    <property type="entry name" value="Retrotran_Ty1/copia-like"/>
</dbReference>
<comment type="caution">
    <text evidence="5">The sequence shown here is derived from an EMBL/GenBank/DDBJ whole genome shotgun (WGS) entry which is preliminary data.</text>
</comment>
<feature type="region of interest" description="Disordered" evidence="3">
    <location>
        <begin position="624"/>
        <end position="645"/>
    </location>
</feature>
<evidence type="ECO:0000256" key="3">
    <source>
        <dbReference type="SAM" id="MobiDB-lite"/>
    </source>
</evidence>
<feature type="compositionally biased region" description="Polar residues" evidence="3">
    <location>
        <begin position="938"/>
        <end position="951"/>
    </location>
</feature>
<accession>A0ABQ5ATI9</accession>
<protein>
    <submittedName>
        <fullName evidence="5">Retrovirus-related pol polyprotein from transposon TNT 1-94</fullName>
    </submittedName>
</protein>
<dbReference type="InterPro" id="IPR001584">
    <property type="entry name" value="Integrase_cat-core"/>
</dbReference>
<keyword evidence="6" id="KW-1185">Reference proteome</keyword>
<feature type="region of interest" description="Disordered" evidence="3">
    <location>
        <begin position="27"/>
        <end position="121"/>
    </location>
</feature>
<dbReference type="PROSITE" id="PS50994">
    <property type="entry name" value="INTEGRASE"/>
    <property type="match status" value="1"/>
</dbReference>
<dbReference type="Proteomes" id="UP001151760">
    <property type="component" value="Unassembled WGS sequence"/>
</dbReference>
<reference evidence="5" key="1">
    <citation type="journal article" date="2022" name="Int. J. Mol. Sci.">
        <title>Draft Genome of Tanacetum Coccineum: Genomic Comparison of Closely Related Tanacetum-Family Plants.</title>
        <authorList>
            <person name="Yamashiro T."/>
            <person name="Shiraishi A."/>
            <person name="Nakayama K."/>
            <person name="Satake H."/>
        </authorList>
    </citation>
    <scope>NUCLEOTIDE SEQUENCE</scope>
</reference>
<feature type="compositionally biased region" description="Polar residues" evidence="3">
    <location>
        <begin position="959"/>
        <end position="968"/>
    </location>
</feature>
<evidence type="ECO:0000256" key="2">
    <source>
        <dbReference type="ARBA" id="ARBA00022801"/>
    </source>
</evidence>
<name>A0ABQ5ATI9_9ASTR</name>
<dbReference type="Gene3D" id="3.30.420.10">
    <property type="entry name" value="Ribonuclease H-like superfamily/Ribonuclease H"/>
    <property type="match status" value="1"/>
</dbReference>
<feature type="compositionally biased region" description="Basic and acidic residues" evidence="3">
    <location>
        <begin position="890"/>
        <end position="910"/>
    </location>
</feature>